<feature type="chain" id="PRO_5011744448" description="Sulfatase" evidence="1">
    <location>
        <begin position="22"/>
        <end position="49"/>
    </location>
</feature>
<evidence type="ECO:0000313" key="2">
    <source>
        <dbReference type="EMBL" id="SFF11809.1"/>
    </source>
</evidence>
<protein>
    <recommendedName>
        <fullName evidence="4">Sulfatase</fullName>
    </recommendedName>
</protein>
<dbReference type="EMBL" id="FONW01000002">
    <property type="protein sequence ID" value="SFF11809.1"/>
    <property type="molecule type" value="Genomic_DNA"/>
</dbReference>
<dbReference type="Proteomes" id="UP000198964">
    <property type="component" value="Unassembled WGS sequence"/>
</dbReference>
<evidence type="ECO:0008006" key="4">
    <source>
        <dbReference type="Google" id="ProtNLM"/>
    </source>
</evidence>
<evidence type="ECO:0000256" key="1">
    <source>
        <dbReference type="SAM" id="SignalP"/>
    </source>
</evidence>
<keyword evidence="3" id="KW-1185">Reference proteome</keyword>
<evidence type="ECO:0000313" key="3">
    <source>
        <dbReference type="Proteomes" id="UP000198964"/>
    </source>
</evidence>
<sequence>MKKLTSILSLLLLIVQNLLSAQDHTNVIYIMADDLGVNVVSCHGQKPPD</sequence>
<reference evidence="2 3" key="1">
    <citation type="submission" date="2016-10" db="EMBL/GenBank/DDBJ databases">
        <authorList>
            <person name="de Groot N.N."/>
        </authorList>
    </citation>
    <scope>NUCLEOTIDE SEQUENCE [LARGE SCALE GENOMIC DNA]</scope>
    <source>
        <strain evidence="2 3">CGMCC 1.9156</strain>
    </source>
</reference>
<name>A0A1I2G3V0_9BACT</name>
<organism evidence="2 3">
    <name type="scientific">Sunxiuqinia elliptica</name>
    <dbReference type="NCBI Taxonomy" id="655355"/>
    <lineage>
        <taxon>Bacteria</taxon>
        <taxon>Pseudomonadati</taxon>
        <taxon>Bacteroidota</taxon>
        <taxon>Bacteroidia</taxon>
        <taxon>Marinilabiliales</taxon>
        <taxon>Prolixibacteraceae</taxon>
        <taxon>Sunxiuqinia</taxon>
    </lineage>
</organism>
<proteinExistence type="predicted"/>
<dbReference type="AlphaFoldDB" id="A0A1I2G3V0"/>
<gene>
    <name evidence="2" type="ORF">SAMN05216283_102727</name>
</gene>
<keyword evidence="1" id="KW-0732">Signal</keyword>
<accession>A0A1I2G3V0</accession>
<feature type="signal peptide" evidence="1">
    <location>
        <begin position="1"/>
        <end position="21"/>
    </location>
</feature>